<dbReference type="InterPro" id="IPR013765">
    <property type="entry name" value="DNA_recomb/repair_RecA"/>
</dbReference>
<dbReference type="GO" id="GO:0006310">
    <property type="term" value="P:DNA recombination"/>
    <property type="evidence" value="ECO:0007669"/>
    <property type="project" value="UniProtKB-KW"/>
</dbReference>
<evidence type="ECO:0000256" key="4">
    <source>
        <dbReference type="ARBA" id="ARBA00023172"/>
    </source>
</evidence>
<dbReference type="SUPFAM" id="SSF52540">
    <property type="entry name" value="P-loop containing nucleoside triphosphate hydrolases"/>
    <property type="match status" value="1"/>
</dbReference>
<evidence type="ECO:0000256" key="3">
    <source>
        <dbReference type="ARBA" id="ARBA00022840"/>
    </source>
</evidence>
<dbReference type="Pfam" id="PF00154">
    <property type="entry name" value="RecA_N"/>
    <property type="match status" value="1"/>
</dbReference>
<dbReference type="InterPro" id="IPR049428">
    <property type="entry name" value="RecA-like_N"/>
</dbReference>
<dbReference type="InterPro" id="IPR027417">
    <property type="entry name" value="P-loop_NTPase"/>
</dbReference>
<gene>
    <name evidence="6" type="ORF">METZ01_LOCUS195833</name>
</gene>
<organism evidence="6">
    <name type="scientific">marine metagenome</name>
    <dbReference type="NCBI Taxonomy" id="408172"/>
    <lineage>
        <taxon>unclassified sequences</taxon>
        <taxon>metagenomes</taxon>
        <taxon>ecological metagenomes</taxon>
    </lineage>
</organism>
<dbReference type="InterPro" id="IPR003593">
    <property type="entry name" value="AAA+_ATPase"/>
</dbReference>
<dbReference type="SMART" id="SM00382">
    <property type="entry name" value="AAA"/>
    <property type="match status" value="1"/>
</dbReference>
<dbReference type="EMBL" id="UINC01041554">
    <property type="protein sequence ID" value="SVB42979.1"/>
    <property type="molecule type" value="Genomic_DNA"/>
</dbReference>
<accession>A0A382DXT2</accession>
<keyword evidence="4" id="KW-0233">DNA recombination</keyword>
<evidence type="ECO:0000256" key="1">
    <source>
        <dbReference type="ARBA" id="ARBA00009391"/>
    </source>
</evidence>
<evidence type="ECO:0000256" key="2">
    <source>
        <dbReference type="ARBA" id="ARBA00022741"/>
    </source>
</evidence>
<evidence type="ECO:0000259" key="5">
    <source>
        <dbReference type="SMART" id="SM00382"/>
    </source>
</evidence>
<dbReference type="GO" id="GO:0006281">
    <property type="term" value="P:DNA repair"/>
    <property type="evidence" value="ECO:0007669"/>
    <property type="project" value="InterPro"/>
</dbReference>
<keyword evidence="2" id="KW-0547">Nucleotide-binding</keyword>
<comment type="similarity">
    <text evidence="1">Belongs to the RecA family.</text>
</comment>
<feature type="non-terminal residue" evidence="6">
    <location>
        <position position="230"/>
    </location>
</feature>
<dbReference type="GO" id="GO:0005524">
    <property type="term" value="F:ATP binding"/>
    <property type="evidence" value="ECO:0007669"/>
    <property type="project" value="UniProtKB-KW"/>
</dbReference>
<reference evidence="6" key="1">
    <citation type="submission" date="2018-05" db="EMBL/GenBank/DDBJ databases">
        <authorList>
            <person name="Lanie J.A."/>
            <person name="Ng W.-L."/>
            <person name="Kazmierczak K.M."/>
            <person name="Andrzejewski T.M."/>
            <person name="Davidsen T.M."/>
            <person name="Wayne K.J."/>
            <person name="Tettelin H."/>
            <person name="Glass J.I."/>
            <person name="Rusch D."/>
            <person name="Podicherti R."/>
            <person name="Tsui H.-C.T."/>
            <person name="Winkler M.E."/>
        </authorList>
    </citation>
    <scope>NUCLEOTIDE SEQUENCE</scope>
</reference>
<proteinExistence type="inferred from homology"/>
<dbReference type="AlphaFoldDB" id="A0A382DXT2"/>
<dbReference type="PANTHER" id="PTHR45900">
    <property type="entry name" value="RECA"/>
    <property type="match status" value="1"/>
</dbReference>
<sequence>MATKTKTPEYLKKIIKDYGDIIRSGTEVLEQKRNFKVISVSPAIDIALGGGIREGSWLTLTGDPKSGKTTTAMQIAANCQKDGRPIIYLDAEGRLKDLNFEVSDLDPDKMTIVAPEDKPIPAEDFLDIAYKMMSHPDYYGAVLIIDSISSLMPKKELDGDFSPTRAGLPKILSIFTKKIGQLLPRQHGLIIAITHYIANTGGFGKAKMSDGGNKIQYQADTRMEIAGGGE</sequence>
<keyword evidence="3" id="KW-0067">ATP-binding</keyword>
<dbReference type="Gene3D" id="3.40.50.300">
    <property type="entry name" value="P-loop containing nucleotide triphosphate hydrolases"/>
    <property type="match status" value="1"/>
</dbReference>
<name>A0A382DXT2_9ZZZZ</name>
<feature type="domain" description="AAA+ ATPase" evidence="5">
    <location>
        <begin position="54"/>
        <end position="221"/>
    </location>
</feature>
<protein>
    <recommendedName>
        <fullName evidence="5">AAA+ ATPase domain-containing protein</fullName>
    </recommendedName>
</protein>
<dbReference type="GO" id="GO:0003697">
    <property type="term" value="F:single-stranded DNA binding"/>
    <property type="evidence" value="ECO:0007669"/>
    <property type="project" value="InterPro"/>
</dbReference>
<evidence type="ECO:0000313" key="6">
    <source>
        <dbReference type="EMBL" id="SVB42979.1"/>
    </source>
</evidence>
<dbReference type="PANTHER" id="PTHR45900:SF1">
    <property type="entry name" value="MITOCHONDRIAL DNA REPAIR PROTEIN RECA HOMOLOG-RELATED"/>
    <property type="match status" value="1"/>
</dbReference>